<dbReference type="SMART" id="SM00717">
    <property type="entry name" value="SANT"/>
    <property type="match status" value="1"/>
</dbReference>
<dbReference type="PROSITE" id="PS51293">
    <property type="entry name" value="SANT"/>
    <property type="match status" value="1"/>
</dbReference>
<feature type="region of interest" description="Disordered" evidence="1">
    <location>
        <begin position="280"/>
        <end position="307"/>
    </location>
</feature>
<dbReference type="InterPro" id="IPR017884">
    <property type="entry name" value="SANT_dom"/>
</dbReference>
<keyword evidence="4" id="KW-1185">Reference proteome</keyword>
<evidence type="ECO:0000259" key="2">
    <source>
        <dbReference type="PROSITE" id="PS51293"/>
    </source>
</evidence>
<feature type="compositionally biased region" description="Basic and acidic residues" evidence="1">
    <location>
        <begin position="1037"/>
        <end position="1069"/>
    </location>
</feature>
<feature type="compositionally biased region" description="Basic residues" evidence="1">
    <location>
        <begin position="845"/>
        <end position="861"/>
    </location>
</feature>
<dbReference type="Pfam" id="PF15963">
    <property type="entry name" value="Myb_DNA-bind_7"/>
    <property type="match status" value="1"/>
</dbReference>
<dbReference type="PANTHER" id="PTHR22929:SF0">
    <property type="entry name" value="TRANSCRIPTION FACTOR TFIIIB COMPONENT B'' HOMOLOG"/>
    <property type="match status" value="1"/>
</dbReference>
<feature type="compositionally biased region" description="Acidic residues" evidence="1">
    <location>
        <begin position="789"/>
        <end position="802"/>
    </location>
</feature>
<evidence type="ECO:0000256" key="1">
    <source>
        <dbReference type="SAM" id="MobiDB-lite"/>
    </source>
</evidence>
<reference evidence="3 4" key="1">
    <citation type="submission" date="2021-07" db="EMBL/GenBank/DDBJ databases">
        <title>The Aristolochia fimbriata genome: insights into angiosperm evolution, floral development and chemical biosynthesis.</title>
        <authorList>
            <person name="Jiao Y."/>
        </authorList>
    </citation>
    <scope>NUCLEOTIDE SEQUENCE [LARGE SCALE GENOMIC DNA]</scope>
    <source>
        <strain evidence="3">IBCAS-2021</strain>
        <tissue evidence="3">Leaf</tissue>
    </source>
</reference>
<feature type="region of interest" description="Disordered" evidence="1">
    <location>
        <begin position="151"/>
        <end position="174"/>
    </location>
</feature>
<dbReference type="GO" id="GO:0001156">
    <property type="term" value="F:TFIIIC-class transcription factor complex binding"/>
    <property type="evidence" value="ECO:0007669"/>
    <property type="project" value="TreeGrafter"/>
</dbReference>
<organism evidence="3 4">
    <name type="scientific">Aristolochia fimbriata</name>
    <name type="common">White veined hardy Dutchman's pipe vine</name>
    <dbReference type="NCBI Taxonomy" id="158543"/>
    <lineage>
        <taxon>Eukaryota</taxon>
        <taxon>Viridiplantae</taxon>
        <taxon>Streptophyta</taxon>
        <taxon>Embryophyta</taxon>
        <taxon>Tracheophyta</taxon>
        <taxon>Spermatophyta</taxon>
        <taxon>Magnoliopsida</taxon>
        <taxon>Magnoliidae</taxon>
        <taxon>Piperales</taxon>
        <taxon>Aristolochiaceae</taxon>
        <taxon>Aristolochia</taxon>
    </lineage>
</organism>
<gene>
    <name evidence="3" type="ORF">H6P81_018570</name>
</gene>
<dbReference type="CDD" id="cd00167">
    <property type="entry name" value="SANT"/>
    <property type="match status" value="1"/>
</dbReference>
<name>A0AAV7E2Z2_ARIFI</name>
<dbReference type="EMBL" id="JAINDJ010000007">
    <property type="protein sequence ID" value="KAG9442716.1"/>
    <property type="molecule type" value="Genomic_DNA"/>
</dbReference>
<feature type="domain" description="SANT" evidence="2">
    <location>
        <begin position="938"/>
        <end position="989"/>
    </location>
</feature>
<evidence type="ECO:0000313" key="3">
    <source>
        <dbReference type="EMBL" id="KAG9442716.1"/>
    </source>
</evidence>
<accession>A0AAV7E2Z2</accession>
<feature type="region of interest" description="Disordered" evidence="1">
    <location>
        <begin position="436"/>
        <end position="515"/>
    </location>
</feature>
<protein>
    <recommendedName>
        <fullName evidence="2">SANT domain-containing protein</fullName>
    </recommendedName>
</protein>
<feature type="compositionally biased region" description="Polar residues" evidence="1">
    <location>
        <begin position="811"/>
        <end position="828"/>
    </location>
</feature>
<feature type="region of interest" description="Disordered" evidence="1">
    <location>
        <begin position="1016"/>
        <end position="1077"/>
    </location>
</feature>
<dbReference type="InterPro" id="IPR039467">
    <property type="entry name" value="TFIIIB_B''_Myb"/>
</dbReference>
<feature type="compositionally biased region" description="Polar residues" evidence="1">
    <location>
        <begin position="156"/>
        <end position="171"/>
    </location>
</feature>
<evidence type="ECO:0000313" key="4">
    <source>
        <dbReference type="Proteomes" id="UP000825729"/>
    </source>
</evidence>
<comment type="caution">
    <text evidence="3">The sequence shown here is derived from an EMBL/GenBank/DDBJ whole genome shotgun (WGS) entry which is preliminary data.</text>
</comment>
<dbReference type="AlphaFoldDB" id="A0AAV7E2Z2"/>
<feature type="region of interest" description="Disordered" evidence="1">
    <location>
        <begin position="33"/>
        <end position="128"/>
    </location>
</feature>
<proteinExistence type="predicted"/>
<dbReference type="Gene3D" id="1.10.10.60">
    <property type="entry name" value="Homeodomain-like"/>
    <property type="match status" value="1"/>
</dbReference>
<feature type="compositionally biased region" description="Basic and acidic residues" evidence="1">
    <location>
        <begin position="47"/>
        <end position="101"/>
    </location>
</feature>
<feature type="compositionally biased region" description="Basic residues" evidence="1">
    <location>
        <begin position="295"/>
        <end position="305"/>
    </location>
</feature>
<dbReference type="InterPro" id="IPR009057">
    <property type="entry name" value="Homeodomain-like_sf"/>
</dbReference>
<feature type="region of interest" description="Disordered" evidence="1">
    <location>
        <begin position="905"/>
        <end position="924"/>
    </location>
</feature>
<dbReference type="PANTHER" id="PTHR22929">
    <property type="entry name" value="RNA POLYMERASE III TRANSCRIPTION INITIATION FACTOR B"/>
    <property type="match status" value="1"/>
</dbReference>
<dbReference type="Proteomes" id="UP000825729">
    <property type="component" value="Unassembled WGS sequence"/>
</dbReference>
<feature type="compositionally biased region" description="Polar residues" evidence="1">
    <location>
        <begin position="452"/>
        <end position="487"/>
    </location>
</feature>
<sequence length="1106" mass="122396">MSRCFPYPPPGYEAREIDKGLIESIKLQKEIEKAKKERRREKKKEKKEKGDKSREDGVKGDKNRTSEKRHKEEGNQVEQYPDKKHGVVEQLEKSSLTEEYGRPANRASSDSSDSTQNSTCKRKRAAAAPVLCDTPCSQVGSGLRLRLSFKHKDQKSISLVSQTPSPSVSSRTPKDVIAPSAKDDSLLVKGSKHLCQELKKLVSGKSIPGDFSRALHVERNDIRWNQDQKVCEPSCSTSGRTVEVCHSSSLKDDRETANDVVARENKIQEISCSTSGRAIESLPVPKADGSELHPKEKKHKKRSRGQKMEDKFRELFMDWSPVPLNLPPACGDDDQDWLSVESKQPCKQEVKRSRVADDSLWSAAGPGGPRASLLCEADDIYALPYVQSQTPILIASAFIPPLFSVRCSSPKGIMSSDLDLLDDVLLLPANMSVRPAGKFRPKAKSQPKNEHPNQLSSIPSDSGCPKQTSPGITSSDLPSSRQCSASHTDYPAGVETLQPTIYRSDEDPVSLGNTDSREVEGSIMASPRAVQELGGAPNDPLCDVAMATEFFTGFESLDDLPLHASSSTGVDLVSPPLGSEGAVLNHADLPQAPSMEFSTVSPGSSAPLDSSVQLSEATFFYVNKDLDADHGSKEATGFSGLESLDDIFLEPTSSLAKVKGKFRPKPKTRTVPEQLLHSSGLADAMESSFSPMGAQCYPTGNGCTREGSTTCKDASADFSRILPCENAGLEFSHVKDRKRKSSNPSEDVGNKAPLQELQQVTSASEELDGGKSSRKLRKRIVNESPVNESDAETEDYMDDDEYRGEKDIPENNRTPTGLQDPTATNGNQADVHIGESELPDSANKKPPKKKFSHSTRRNRRLVNKELLDTPEDEIDPTKLILKDLILLADIKERKINKEAAALKKSFRNPSSNEDDPSASDSVEPSSFKLNYHSFMVKSPKERWSPPDTKLFYEAIRQFGSDFAMIQQLFPGKTRHQIKLKFKAEERKHPMQIADALMHRSKDHSHFQTVIERLQAQAEHDSNRGSQSPTPTDENEDQAAREEPELENEYKKEEVAKTEEYEAKDGETEVHSPQVSEEIEAVYDWDNYKSVDDYSLEETEKVDYSSL</sequence>
<dbReference type="GO" id="GO:0000126">
    <property type="term" value="C:transcription factor TFIIIB complex"/>
    <property type="evidence" value="ECO:0007669"/>
    <property type="project" value="TreeGrafter"/>
</dbReference>
<dbReference type="GO" id="GO:0070898">
    <property type="term" value="P:RNA polymerase III preinitiation complex assembly"/>
    <property type="evidence" value="ECO:0007669"/>
    <property type="project" value="TreeGrafter"/>
</dbReference>
<dbReference type="InterPro" id="IPR001005">
    <property type="entry name" value="SANT/Myb"/>
</dbReference>
<dbReference type="SUPFAM" id="SSF46689">
    <property type="entry name" value="Homeodomain-like"/>
    <property type="match status" value="1"/>
</dbReference>
<feature type="region of interest" description="Disordered" evidence="1">
    <location>
        <begin position="734"/>
        <end position="864"/>
    </location>
</feature>
<feature type="compositionally biased region" description="Basic residues" evidence="1">
    <location>
        <begin position="36"/>
        <end position="46"/>
    </location>
</feature>